<organism evidence="2 3">
    <name type="scientific">Cereibacter azotoformans</name>
    <dbReference type="NCBI Taxonomy" id="43057"/>
    <lineage>
        <taxon>Bacteria</taxon>
        <taxon>Pseudomonadati</taxon>
        <taxon>Pseudomonadota</taxon>
        <taxon>Alphaproteobacteria</taxon>
        <taxon>Rhodobacterales</taxon>
        <taxon>Paracoccaceae</taxon>
        <taxon>Cereibacter</taxon>
    </lineage>
</organism>
<dbReference type="AlphaFoldDB" id="A0A2T5K8R7"/>
<protein>
    <submittedName>
        <fullName evidence="2">Uncharacterized protein</fullName>
    </submittedName>
</protein>
<keyword evidence="1" id="KW-0472">Membrane</keyword>
<dbReference type="Proteomes" id="UP000244060">
    <property type="component" value="Unassembled WGS sequence"/>
</dbReference>
<evidence type="ECO:0000313" key="3">
    <source>
        <dbReference type="Proteomes" id="UP000244060"/>
    </source>
</evidence>
<sequence>MVGGRLIGIVQILVPGFVFLGFAAGAVVTGGLIWLGSRRACRSSLPVFALVSLGVWLAMRRVFGLSQASVKVWGRDINDN</sequence>
<keyword evidence="1" id="KW-0812">Transmembrane</keyword>
<feature type="transmembrane region" description="Helical" evidence="1">
    <location>
        <begin position="47"/>
        <end position="63"/>
    </location>
</feature>
<evidence type="ECO:0000313" key="2">
    <source>
        <dbReference type="EMBL" id="PTR18779.1"/>
    </source>
</evidence>
<comment type="caution">
    <text evidence="2">The sequence shown here is derived from an EMBL/GenBank/DDBJ whole genome shotgun (WGS) entry which is preliminary data.</text>
</comment>
<proteinExistence type="predicted"/>
<reference evidence="2 3" key="1">
    <citation type="submission" date="2018-04" db="EMBL/GenBank/DDBJ databases">
        <title>Genomic Encyclopedia of Type Strains, Phase III (KMG-III): the genomes of soil and plant-associated and newly described type strains.</title>
        <authorList>
            <person name="Whitman W."/>
        </authorList>
    </citation>
    <scope>NUCLEOTIDE SEQUENCE [LARGE SCALE GENOMIC DNA]</scope>
    <source>
        <strain evidence="2 3">KA25</strain>
    </source>
</reference>
<keyword evidence="3" id="KW-1185">Reference proteome</keyword>
<gene>
    <name evidence="2" type="ORF">C8J28_107206</name>
</gene>
<accession>A0A2T5K8R7</accession>
<feature type="transmembrane region" description="Helical" evidence="1">
    <location>
        <begin position="12"/>
        <end position="35"/>
    </location>
</feature>
<evidence type="ECO:0000256" key="1">
    <source>
        <dbReference type="SAM" id="Phobius"/>
    </source>
</evidence>
<name>A0A2T5K8R7_9RHOB</name>
<keyword evidence="1" id="KW-1133">Transmembrane helix</keyword>
<dbReference type="EMBL" id="QAOT01000007">
    <property type="protein sequence ID" value="PTR18779.1"/>
    <property type="molecule type" value="Genomic_DNA"/>
</dbReference>